<name>D1B2E4_SULD5</name>
<dbReference type="HOGENOM" id="CLU_1834143_0_0_7"/>
<dbReference type="Proteomes" id="UP000002222">
    <property type="component" value="Chromosome"/>
</dbReference>
<protein>
    <submittedName>
        <fullName evidence="1">Uncharacterized protein</fullName>
    </submittedName>
</protein>
<evidence type="ECO:0000313" key="1">
    <source>
        <dbReference type="EMBL" id="ACZ12264.1"/>
    </source>
</evidence>
<dbReference type="OrthoDB" id="9900226at2"/>
<gene>
    <name evidence="1" type="ordered locus">Sdel_1241</name>
</gene>
<keyword evidence="2" id="KW-1185">Reference proteome</keyword>
<evidence type="ECO:0000313" key="2">
    <source>
        <dbReference type="Proteomes" id="UP000002222"/>
    </source>
</evidence>
<sequence>MSSTAPVDLLDLTVKDDYNIFIIKEFGVCASKDVNENILKKLFFMSTFAEISQWVEKFSKSKKFIANPSSANNIDREVCLAAIHKLIYKAIKGLNDRKNGRDLKLLYASKIGDYNLIAAILSSIARTYWLDHGFMSNSKN</sequence>
<dbReference type="KEGG" id="sdl:Sdel_1241"/>
<reference evidence="1 2" key="2">
    <citation type="journal article" date="2010" name="Stand. Genomic Sci.">
        <title>Complete genome sequence of Sulfurospirillum deleyianum type strain (5175).</title>
        <authorList>
            <person name="Sikorski J."/>
            <person name="Lapidus A."/>
            <person name="Copeland A."/>
            <person name="Glavina Del Rio T."/>
            <person name="Nolan M."/>
            <person name="Lucas S."/>
            <person name="Chen F."/>
            <person name="Tice H."/>
            <person name="Cheng J.F."/>
            <person name="Saunders E."/>
            <person name="Bruce D."/>
            <person name="Goodwin L."/>
            <person name="Pitluck S."/>
            <person name="Ovchinnikova G."/>
            <person name="Pati A."/>
            <person name="Ivanova N."/>
            <person name="Mavromatis K."/>
            <person name="Chen A."/>
            <person name="Palaniappan K."/>
            <person name="Chain P."/>
            <person name="Land M."/>
            <person name="Hauser L."/>
            <person name="Chang Y.J."/>
            <person name="Jeffries C.D."/>
            <person name="Brettin T."/>
            <person name="Detter J.C."/>
            <person name="Han C."/>
            <person name="Rohde M."/>
            <person name="Lang E."/>
            <person name="Spring S."/>
            <person name="Goker M."/>
            <person name="Bristow J."/>
            <person name="Eisen J.A."/>
            <person name="Markowitz V."/>
            <person name="Hugenholtz P."/>
            <person name="Kyrpides N.C."/>
            <person name="Klenk H.P."/>
        </authorList>
    </citation>
    <scope>NUCLEOTIDE SEQUENCE [LARGE SCALE GENOMIC DNA]</scope>
    <source>
        <strain evidence="2">ATCC 51133 / DSM 6946 / 5175</strain>
    </source>
</reference>
<organism evidence="1 2">
    <name type="scientific">Sulfurospirillum deleyianum (strain ATCC 51133 / DSM 6946 / 5175)</name>
    <dbReference type="NCBI Taxonomy" id="525898"/>
    <lineage>
        <taxon>Bacteria</taxon>
        <taxon>Pseudomonadati</taxon>
        <taxon>Campylobacterota</taxon>
        <taxon>Epsilonproteobacteria</taxon>
        <taxon>Campylobacterales</taxon>
        <taxon>Sulfurospirillaceae</taxon>
        <taxon>Sulfurospirillum</taxon>
    </lineage>
</organism>
<proteinExistence type="predicted"/>
<dbReference type="EMBL" id="CP001816">
    <property type="protein sequence ID" value="ACZ12264.1"/>
    <property type="molecule type" value="Genomic_DNA"/>
</dbReference>
<dbReference type="RefSeq" id="WP_012857021.1">
    <property type="nucleotide sequence ID" value="NC_013512.1"/>
</dbReference>
<dbReference type="STRING" id="525898.Sdel_1241"/>
<reference evidence="2" key="1">
    <citation type="submission" date="2009-11" db="EMBL/GenBank/DDBJ databases">
        <title>The complete genome of Sulfurospirillum deleyianum DSM 6946.</title>
        <authorList>
            <consortium name="US DOE Joint Genome Institute (JGI-PGF)"/>
            <person name="Lucas S."/>
            <person name="Copeland A."/>
            <person name="Lapidus A."/>
            <person name="Glavina del Rio T."/>
            <person name="Dalin E."/>
            <person name="Tice H."/>
            <person name="Bruce D."/>
            <person name="Goodwin L."/>
            <person name="Pitluck S."/>
            <person name="Kyrpides N."/>
            <person name="Mavromatis K."/>
            <person name="Ivanova N."/>
            <person name="Ovchinnikova G."/>
            <person name="Munk A.C."/>
            <person name="Lu M."/>
            <person name="Brettin T."/>
            <person name="Detter J.C."/>
            <person name="Han C."/>
            <person name="Tapia R."/>
            <person name="Larimer F."/>
            <person name="Land M."/>
            <person name="Hauser L."/>
            <person name="Markowitz V."/>
            <person name="Cheng J.F."/>
            <person name="Hugenholtz P."/>
            <person name="Woyke T."/>
            <person name="Wu D."/>
            <person name="Aumann P."/>
            <person name="Schneider S."/>
            <person name="Lang E."/>
            <person name="Spring S."/>
            <person name="Klenk H.P."/>
            <person name="Eisen J.A."/>
        </authorList>
    </citation>
    <scope>NUCLEOTIDE SEQUENCE [LARGE SCALE GENOMIC DNA]</scope>
    <source>
        <strain evidence="2">ATCC 51133 / DSM 6946 / 5175</strain>
    </source>
</reference>
<accession>D1B2E4</accession>
<dbReference type="AlphaFoldDB" id="D1B2E4"/>